<dbReference type="RefSeq" id="WP_253833789.1">
    <property type="nucleotide sequence ID" value="NZ_JAMTCS010000003.1"/>
</dbReference>
<comment type="caution">
    <text evidence="3">The sequence shown here is derived from an EMBL/GenBank/DDBJ whole genome shotgun (WGS) entry which is preliminary data.</text>
</comment>
<dbReference type="InterPro" id="IPR048977">
    <property type="entry name" value="SsfX3-like_N"/>
</dbReference>
<dbReference type="InterPro" id="IPR013830">
    <property type="entry name" value="SGNH_hydro"/>
</dbReference>
<dbReference type="EMBL" id="JAMTCS010000003">
    <property type="protein sequence ID" value="MCP2263937.1"/>
    <property type="molecule type" value="Genomic_DNA"/>
</dbReference>
<protein>
    <submittedName>
        <fullName evidence="3">Lysophospholipase L1</fullName>
    </submittedName>
</protein>
<accession>A0A9X2G270</accession>
<dbReference type="SUPFAM" id="SSF52266">
    <property type="entry name" value="SGNH hydrolase"/>
    <property type="match status" value="1"/>
</dbReference>
<dbReference type="Gene3D" id="3.40.50.1110">
    <property type="entry name" value="SGNH hydrolase"/>
    <property type="match status" value="1"/>
</dbReference>
<dbReference type="AlphaFoldDB" id="A0A9X2G270"/>
<gene>
    <name evidence="3" type="ORF">APR03_001273</name>
</gene>
<proteinExistence type="predicted"/>
<evidence type="ECO:0000259" key="1">
    <source>
        <dbReference type="Pfam" id="PF13472"/>
    </source>
</evidence>
<evidence type="ECO:0000259" key="2">
    <source>
        <dbReference type="Pfam" id="PF21181"/>
    </source>
</evidence>
<keyword evidence="4" id="KW-1185">Reference proteome</keyword>
<feature type="domain" description="SGNH hydrolase-type esterase" evidence="1">
    <location>
        <begin position="170"/>
        <end position="363"/>
    </location>
</feature>
<evidence type="ECO:0000313" key="3">
    <source>
        <dbReference type="EMBL" id="MCP2263937.1"/>
    </source>
</evidence>
<dbReference type="Pfam" id="PF21181">
    <property type="entry name" value="SsfX3_N"/>
    <property type="match status" value="1"/>
</dbReference>
<dbReference type="Gene3D" id="2.60.120.260">
    <property type="entry name" value="Galactose-binding domain-like"/>
    <property type="match status" value="1"/>
</dbReference>
<name>A0A9X2G270_9MICO</name>
<feature type="domain" description="SsfX3-like N-terminal" evidence="2">
    <location>
        <begin position="12"/>
        <end position="142"/>
    </location>
</feature>
<reference evidence="3" key="1">
    <citation type="submission" date="2022-06" db="EMBL/GenBank/DDBJ databases">
        <title>Genomic Encyclopedia of Archaeal and Bacterial Type Strains, Phase II (KMG-II): from individual species to whole genera.</title>
        <authorList>
            <person name="Goeker M."/>
        </authorList>
    </citation>
    <scope>NUCLEOTIDE SEQUENCE</scope>
    <source>
        <strain evidence="3">DSM 26652</strain>
    </source>
</reference>
<dbReference type="Proteomes" id="UP001139493">
    <property type="component" value="Unassembled WGS sequence"/>
</dbReference>
<dbReference type="Pfam" id="PF13472">
    <property type="entry name" value="Lipase_GDSL_2"/>
    <property type="match status" value="1"/>
</dbReference>
<sequence>MITTALTPALVHGAAELERTPRGLRPHRLPAWVRTRFPDPQLLMMEAQPSGVRLRLRTTARTVTLVSHPTRLVYRGADRPRGAVDLVVDGEPVASEPLDGGDVIETDLGTGSTELRPGPACTTTFTGLREGDKLVEVWLPHNESVELVELRTDAPVAPAEPAGPVWVHHGSSISHGSNATSPTRIWPAVAARLGGADLRNLGFGGSALVDPFLARTIRDLPADLISVKLGINVVNLDGMRLRTFVPAVHGFLDTIRDGHPTTPLVLASPIFAGIHEDTPGPGAVDPDSLGTDQVRFVATGRPEEVQQGKLTLRVVRDALAAVVAGRDDPNLHYLDGTTLYGADDAAEHPLPDGLHPDTATHRIIGERFAAYAFAGTGPFADGVRAGA</sequence>
<dbReference type="InterPro" id="IPR036514">
    <property type="entry name" value="SGNH_hydro_sf"/>
</dbReference>
<organism evidence="3 4">
    <name type="scientific">Promicromonospora thailandica</name>
    <dbReference type="NCBI Taxonomy" id="765201"/>
    <lineage>
        <taxon>Bacteria</taxon>
        <taxon>Bacillati</taxon>
        <taxon>Actinomycetota</taxon>
        <taxon>Actinomycetes</taxon>
        <taxon>Micrococcales</taxon>
        <taxon>Promicromonosporaceae</taxon>
        <taxon>Promicromonospora</taxon>
    </lineage>
</organism>
<evidence type="ECO:0000313" key="4">
    <source>
        <dbReference type="Proteomes" id="UP001139493"/>
    </source>
</evidence>